<dbReference type="PROSITE" id="PS51257">
    <property type="entry name" value="PROKAR_LIPOPROTEIN"/>
    <property type="match status" value="1"/>
</dbReference>
<protein>
    <submittedName>
        <fullName evidence="1">Uncharacterized protein</fullName>
    </submittedName>
</protein>
<dbReference type="VEuPathDB" id="VectorBase:AFAF005192"/>
<organism evidence="1 2">
    <name type="scientific">Anopheles farauti</name>
    <dbReference type="NCBI Taxonomy" id="69004"/>
    <lineage>
        <taxon>Eukaryota</taxon>
        <taxon>Metazoa</taxon>
        <taxon>Ecdysozoa</taxon>
        <taxon>Arthropoda</taxon>
        <taxon>Hexapoda</taxon>
        <taxon>Insecta</taxon>
        <taxon>Pterygota</taxon>
        <taxon>Neoptera</taxon>
        <taxon>Endopterygota</taxon>
        <taxon>Diptera</taxon>
        <taxon>Nematocera</taxon>
        <taxon>Culicoidea</taxon>
        <taxon>Culicidae</taxon>
        <taxon>Anophelinae</taxon>
        <taxon>Anopheles</taxon>
    </lineage>
</organism>
<dbReference type="AlphaFoldDB" id="A0A182Q8I8"/>
<dbReference type="STRING" id="69004.A0A182Q8I8"/>
<dbReference type="Proteomes" id="UP000075886">
    <property type="component" value="Unassembled WGS sequence"/>
</dbReference>
<reference evidence="1" key="2">
    <citation type="submission" date="2020-05" db="UniProtKB">
        <authorList>
            <consortium name="EnsemblMetazoa"/>
        </authorList>
    </citation>
    <scope>IDENTIFICATION</scope>
    <source>
        <strain evidence="1">FAR1</strain>
    </source>
</reference>
<evidence type="ECO:0000313" key="1">
    <source>
        <dbReference type="EnsemblMetazoa" id="AFAF005192-PA"/>
    </source>
</evidence>
<accession>A0A182Q8I8</accession>
<name>A0A182Q8I8_9DIPT</name>
<evidence type="ECO:0000313" key="2">
    <source>
        <dbReference type="Proteomes" id="UP000075886"/>
    </source>
</evidence>
<dbReference type="EMBL" id="AXCN02000326">
    <property type="status" value="NOT_ANNOTATED_CDS"/>
    <property type="molecule type" value="Genomic_DNA"/>
</dbReference>
<dbReference type="EnsemblMetazoa" id="AFAF005192-RA">
    <property type="protein sequence ID" value="AFAF005192-PA"/>
    <property type="gene ID" value="AFAF005192"/>
</dbReference>
<dbReference type="PANTHER" id="PTHR21112:SF0">
    <property type="entry name" value="CHEMOSENSORY PROTEIN A 29A-RELATED"/>
    <property type="match status" value="1"/>
</dbReference>
<reference evidence="2" key="1">
    <citation type="submission" date="2014-01" db="EMBL/GenBank/DDBJ databases">
        <title>The Genome Sequence of Anopheles farauti FAR1 (V2).</title>
        <authorList>
            <consortium name="The Broad Institute Genomics Platform"/>
            <person name="Neafsey D.E."/>
            <person name="Besansky N."/>
            <person name="Howell P."/>
            <person name="Walton C."/>
            <person name="Young S.K."/>
            <person name="Zeng Q."/>
            <person name="Gargeya S."/>
            <person name="Fitzgerald M."/>
            <person name="Haas B."/>
            <person name="Abouelleil A."/>
            <person name="Allen A.W."/>
            <person name="Alvarado L."/>
            <person name="Arachchi H.M."/>
            <person name="Berlin A.M."/>
            <person name="Chapman S.B."/>
            <person name="Gainer-Dewar J."/>
            <person name="Goldberg J."/>
            <person name="Griggs A."/>
            <person name="Gujja S."/>
            <person name="Hansen M."/>
            <person name="Howarth C."/>
            <person name="Imamovic A."/>
            <person name="Ireland A."/>
            <person name="Larimer J."/>
            <person name="McCowan C."/>
            <person name="Murphy C."/>
            <person name="Pearson M."/>
            <person name="Poon T.W."/>
            <person name="Priest M."/>
            <person name="Roberts A."/>
            <person name="Saif S."/>
            <person name="Shea T."/>
            <person name="Sisk P."/>
            <person name="Sykes S."/>
            <person name="Wortman J."/>
            <person name="Nusbaum C."/>
            <person name="Birren B."/>
        </authorList>
    </citation>
    <scope>NUCLEOTIDE SEQUENCE [LARGE SCALE GENOMIC DNA]</scope>
    <source>
        <strain evidence="2">FAR1</strain>
    </source>
</reference>
<dbReference type="PANTHER" id="PTHR21112">
    <property type="entry name" value="CHEMOSENSORY PROTEIN A 29A-RELATED"/>
    <property type="match status" value="1"/>
</dbReference>
<sequence>MKTTPTLTVLSVVIFYTLGSCSGVLKVILEFDRWDMVNGTDVFSMESIRVRKFNRTMSVLNGTGALLIDLDDTYEYGFSFARSALGNSQYQAYPMKLASRPMCEFIRTYYREYQHLFLKFTNLPHVPDDGLCPFPKGKYWVKDAYIDSSVIPIVVPEGFWKATPELRVIKTGELIATGSFYVKIIKEYV</sequence>
<dbReference type="Pfam" id="PF06477">
    <property type="entry name" value="DUF1091"/>
    <property type="match status" value="1"/>
</dbReference>
<keyword evidence="2" id="KW-1185">Reference proteome</keyword>
<proteinExistence type="predicted"/>
<dbReference type="InterPro" id="IPR010512">
    <property type="entry name" value="DUF1091"/>
</dbReference>